<dbReference type="RefSeq" id="WP_021287818.1">
    <property type="nucleotide sequence ID" value="NZ_AUPZ01000009.1"/>
</dbReference>
<evidence type="ECO:0000313" key="1">
    <source>
        <dbReference type="EMBL" id="EQB39357.1"/>
    </source>
</evidence>
<dbReference type="STRING" id="1172190.M947_07810"/>
<comment type="caution">
    <text evidence="1">The sequence shown here is derived from an EMBL/GenBank/DDBJ whole genome shotgun (WGS) entry which is preliminary data.</text>
</comment>
<dbReference type="OrthoDB" id="7871381at2"/>
<accession>T0JR88</accession>
<organism evidence="1 2">
    <name type="scientific">Sulfurimonas hongkongensis</name>
    <dbReference type="NCBI Taxonomy" id="1172190"/>
    <lineage>
        <taxon>Bacteria</taxon>
        <taxon>Pseudomonadati</taxon>
        <taxon>Campylobacterota</taxon>
        <taxon>Epsilonproteobacteria</taxon>
        <taxon>Campylobacterales</taxon>
        <taxon>Sulfurimonadaceae</taxon>
        <taxon>Sulfurimonas</taxon>
    </lineage>
</organism>
<keyword evidence="2" id="KW-1185">Reference proteome</keyword>
<name>T0JR88_9BACT</name>
<dbReference type="Proteomes" id="UP000015520">
    <property type="component" value="Unassembled WGS sequence"/>
</dbReference>
<evidence type="ECO:0000313" key="2">
    <source>
        <dbReference type="Proteomes" id="UP000015520"/>
    </source>
</evidence>
<dbReference type="PATRIC" id="fig|1172190.3.peg.1512"/>
<protein>
    <submittedName>
        <fullName evidence="1">Uncharacterized protein</fullName>
    </submittedName>
</protein>
<reference evidence="1 2" key="1">
    <citation type="submission" date="2013-07" db="EMBL/GenBank/DDBJ databases">
        <title>Sulfurimonas hongkongensis AST-10 Genome Sequencing.</title>
        <authorList>
            <person name="Cai L."/>
            <person name="Zhang T."/>
        </authorList>
    </citation>
    <scope>NUCLEOTIDE SEQUENCE [LARGE SCALE GENOMIC DNA]</scope>
    <source>
        <strain evidence="1 2">AST-10</strain>
    </source>
</reference>
<dbReference type="EMBL" id="AUPZ01000009">
    <property type="protein sequence ID" value="EQB39357.1"/>
    <property type="molecule type" value="Genomic_DNA"/>
</dbReference>
<dbReference type="eggNOG" id="ENOG5033CBW">
    <property type="taxonomic scope" value="Bacteria"/>
</dbReference>
<gene>
    <name evidence="1" type="ORF">M947_07810</name>
</gene>
<dbReference type="AlphaFoldDB" id="T0JR88"/>
<proteinExistence type="predicted"/>
<sequence length="213" mass="25000">MKRWFTKLHNKIDKSDKSITSMQEIFKDTAKSILNQKVLKIGDIKIELTEIEFYFYQSKTHNDPFVHQDSLLRDTHNYIYVHKKAWQRGGAGITFGDGKFLGSILMRGIKHKHSFFAGSATVKKYLASLLDSNIAQHEELQDYFHKHKREISLVASTKKDFKIYSSFRIGLNRDKSKEYADAKYRFVREDYLNAPKDENFKSYANLKDRTKLS</sequence>